<sequence length="335" mass="38685">MQDFKSIGKRVAKTIVFFAILIGILMGVSEKIEQAFIENDNLVHSRNKSIFRILREPRDSIDVIVVGDSLSYSAISPLELWKDQGITAYVCGQPGQRIQETYHVLETAFASQSPKLVILETNTMFRGAMENGLTNLKENLEEWGTHYISVFRGHDIWKSFVIDKEYPEENYKGFAFRCAVQPYEKGAYMFETEQKVQMPDAVIEYMESIIKLCEKNRTKLLLVSTPSPLNYNYSRHNSIAAYAKEHDLEYLDMNLKLEEVGTDWATDSLDKGDHLNLSGAKKVSQYLGEYLSTRYDLPDRRNEKRYVGWQKAEKDYIEKSEAHLKEMNINEKKAN</sequence>
<keyword evidence="1" id="KW-0812">Transmembrane</keyword>
<evidence type="ECO:0008006" key="4">
    <source>
        <dbReference type="Google" id="ProtNLM"/>
    </source>
</evidence>
<evidence type="ECO:0000256" key="1">
    <source>
        <dbReference type="SAM" id="Phobius"/>
    </source>
</evidence>
<organism evidence="2 3">
    <name type="scientific">Claveliimonas bilis</name>
    <dbReference type="NCBI Taxonomy" id="3028070"/>
    <lineage>
        <taxon>Bacteria</taxon>
        <taxon>Bacillati</taxon>
        <taxon>Bacillota</taxon>
        <taxon>Clostridia</taxon>
        <taxon>Lachnospirales</taxon>
        <taxon>Lachnospiraceae</taxon>
        <taxon>Claveliimonas</taxon>
    </lineage>
</organism>
<gene>
    <name evidence="2" type="ORF">Lac1_06720</name>
</gene>
<dbReference type="Proteomes" id="UP001305815">
    <property type="component" value="Chromosome"/>
</dbReference>
<evidence type="ECO:0000313" key="2">
    <source>
        <dbReference type="EMBL" id="BDZ76489.1"/>
    </source>
</evidence>
<accession>A0ABM8I1N6</accession>
<dbReference type="EMBL" id="AP027742">
    <property type="protein sequence ID" value="BDZ76489.1"/>
    <property type="molecule type" value="Genomic_DNA"/>
</dbReference>
<reference evidence="3" key="1">
    <citation type="journal article" date="2023" name="Int. J. Syst. Evol. Microbiol.">
        <title>Claveliimonas bilis gen. nov., sp. nov., deoxycholic acid-producing bacteria isolated from human faeces, and reclassification of Sellimonas monacensis Zenner et al. 2021 as Claveliimonas monacensis comb. nov.</title>
        <authorList>
            <person name="Hisatomi A."/>
            <person name="Kastawa N.W.E.P.G."/>
            <person name="Song I."/>
            <person name="Ohkuma M."/>
            <person name="Fukiya S."/>
            <person name="Sakamoto M."/>
        </authorList>
    </citation>
    <scope>NUCLEOTIDE SEQUENCE [LARGE SCALE GENOMIC DNA]</scope>
    <source>
        <strain evidence="3">12BBH14</strain>
    </source>
</reference>
<dbReference type="RefSeq" id="WP_230107078.1">
    <property type="nucleotide sequence ID" value="NZ_AP024845.1"/>
</dbReference>
<name>A0ABM8I1N6_9FIRM</name>
<proteinExistence type="predicted"/>
<dbReference type="SUPFAM" id="SSF52266">
    <property type="entry name" value="SGNH hydrolase"/>
    <property type="match status" value="1"/>
</dbReference>
<evidence type="ECO:0000313" key="3">
    <source>
        <dbReference type="Proteomes" id="UP001305815"/>
    </source>
</evidence>
<dbReference type="Gene3D" id="3.40.50.1110">
    <property type="entry name" value="SGNH hydrolase"/>
    <property type="match status" value="1"/>
</dbReference>
<keyword evidence="1" id="KW-1133">Transmembrane helix</keyword>
<feature type="transmembrane region" description="Helical" evidence="1">
    <location>
        <begin position="12"/>
        <end position="29"/>
    </location>
</feature>
<keyword evidence="1" id="KW-0472">Membrane</keyword>
<protein>
    <recommendedName>
        <fullName evidence="4">SGNH/GDSL hydrolase family protein</fullName>
    </recommendedName>
</protein>
<dbReference type="InterPro" id="IPR036514">
    <property type="entry name" value="SGNH_hydro_sf"/>
</dbReference>
<keyword evidence="3" id="KW-1185">Reference proteome</keyword>